<dbReference type="PANTHER" id="PTHR46890">
    <property type="entry name" value="NON-LTR RETROLELEMENT REVERSE TRANSCRIPTASE-LIKE PROTEIN-RELATED"/>
    <property type="match status" value="1"/>
</dbReference>
<dbReference type="Gramene" id="evm.model.08.885">
    <property type="protein sequence ID" value="cds.evm.model.08.885"/>
    <property type="gene ID" value="evm.TU.08.885"/>
</dbReference>
<organism evidence="2 3">
    <name type="scientific">Cannabis sativa</name>
    <name type="common">Hemp</name>
    <name type="synonym">Marijuana</name>
    <dbReference type="NCBI Taxonomy" id="3483"/>
    <lineage>
        <taxon>Eukaryota</taxon>
        <taxon>Viridiplantae</taxon>
        <taxon>Streptophyta</taxon>
        <taxon>Embryophyta</taxon>
        <taxon>Tracheophyta</taxon>
        <taxon>Spermatophyta</taxon>
        <taxon>Magnoliopsida</taxon>
        <taxon>eudicotyledons</taxon>
        <taxon>Gunneridae</taxon>
        <taxon>Pentapetalae</taxon>
        <taxon>rosids</taxon>
        <taxon>fabids</taxon>
        <taxon>Rosales</taxon>
        <taxon>Cannabaceae</taxon>
        <taxon>Cannabis</taxon>
    </lineage>
</organism>
<name>A0A803QCP1_CANSA</name>
<dbReference type="OMA" id="CITSPRY"/>
<evidence type="ECO:0000313" key="3">
    <source>
        <dbReference type="Proteomes" id="UP000596661"/>
    </source>
</evidence>
<dbReference type="InterPro" id="IPR000477">
    <property type="entry name" value="RT_dom"/>
</dbReference>
<keyword evidence="3" id="KW-1185">Reference proteome</keyword>
<dbReference type="EMBL" id="UZAU01000694">
    <property type="status" value="NOT_ANNOTATED_CDS"/>
    <property type="molecule type" value="Genomic_DNA"/>
</dbReference>
<protein>
    <recommendedName>
        <fullName evidence="1">Reverse transcriptase domain-containing protein</fullName>
    </recommendedName>
</protein>
<dbReference type="AlphaFoldDB" id="A0A803QCP1"/>
<reference evidence="2" key="2">
    <citation type="submission" date="2021-03" db="UniProtKB">
        <authorList>
            <consortium name="EnsemblPlants"/>
        </authorList>
    </citation>
    <scope>IDENTIFICATION</scope>
</reference>
<dbReference type="InterPro" id="IPR043502">
    <property type="entry name" value="DNA/RNA_pol_sf"/>
</dbReference>
<dbReference type="PANTHER" id="PTHR46890:SF48">
    <property type="entry name" value="RNA-DIRECTED DNA POLYMERASE"/>
    <property type="match status" value="1"/>
</dbReference>
<dbReference type="Pfam" id="PF00078">
    <property type="entry name" value="RVT_1"/>
    <property type="match status" value="1"/>
</dbReference>
<evidence type="ECO:0000313" key="2">
    <source>
        <dbReference type="EnsemblPlants" id="cds.evm.model.08.885"/>
    </source>
</evidence>
<accession>A0A803QCP1</accession>
<dbReference type="InterPro" id="IPR052343">
    <property type="entry name" value="Retrotransposon-Effector_Assoc"/>
</dbReference>
<dbReference type="EnsemblPlants" id="evm.model.08.885">
    <property type="protein sequence ID" value="cds.evm.model.08.885"/>
    <property type="gene ID" value="evm.TU.08.885"/>
</dbReference>
<dbReference type="Proteomes" id="UP000596661">
    <property type="component" value="Chromosome 8"/>
</dbReference>
<evidence type="ECO:0000259" key="1">
    <source>
        <dbReference type="Pfam" id="PF00078"/>
    </source>
</evidence>
<feature type="domain" description="Reverse transcriptase" evidence="1">
    <location>
        <begin position="5"/>
        <end position="132"/>
    </location>
</feature>
<sequence length="141" mass="15867">MLSRLGFDEKWVRLIYGCLSTVQYNIVSSGYTLGPIVPSRGLRQGDPISPYLFLICAEGFSTLIRRYEERKWIHGCRVANGAPLVSHILFADDSFLYCKATNEEVSYIINLLESFAKALGQWVNFAKSTVFYSSSTTSTMT</sequence>
<dbReference type="SUPFAM" id="SSF56672">
    <property type="entry name" value="DNA/RNA polymerases"/>
    <property type="match status" value="1"/>
</dbReference>
<reference evidence="2" key="1">
    <citation type="submission" date="2018-11" db="EMBL/GenBank/DDBJ databases">
        <authorList>
            <person name="Grassa J C."/>
        </authorList>
    </citation>
    <scope>NUCLEOTIDE SEQUENCE [LARGE SCALE GENOMIC DNA]</scope>
</reference>
<proteinExistence type="predicted"/>